<reference evidence="2 3" key="1">
    <citation type="journal article" date="2006" name="Science">
        <title>The genome of black cottonwood, Populus trichocarpa (Torr. &amp; Gray).</title>
        <authorList>
            <person name="Tuskan G.A."/>
            <person name="Difazio S."/>
            <person name="Jansson S."/>
            <person name="Bohlmann J."/>
            <person name="Grigoriev I."/>
            <person name="Hellsten U."/>
            <person name="Putnam N."/>
            <person name="Ralph S."/>
            <person name="Rombauts S."/>
            <person name="Salamov A."/>
            <person name="Schein J."/>
            <person name="Sterck L."/>
            <person name="Aerts A."/>
            <person name="Bhalerao R.R."/>
            <person name="Bhalerao R.P."/>
            <person name="Blaudez D."/>
            <person name="Boerjan W."/>
            <person name="Brun A."/>
            <person name="Brunner A."/>
            <person name="Busov V."/>
            <person name="Campbell M."/>
            <person name="Carlson J."/>
            <person name="Chalot M."/>
            <person name="Chapman J."/>
            <person name="Chen G.L."/>
            <person name="Cooper D."/>
            <person name="Coutinho P.M."/>
            <person name="Couturier J."/>
            <person name="Covert S."/>
            <person name="Cronk Q."/>
            <person name="Cunningham R."/>
            <person name="Davis J."/>
            <person name="Degroeve S."/>
            <person name="Dejardin A."/>
            <person name="Depamphilis C."/>
            <person name="Detter J."/>
            <person name="Dirks B."/>
            <person name="Dubchak I."/>
            <person name="Duplessis S."/>
            <person name="Ehlting J."/>
            <person name="Ellis B."/>
            <person name="Gendler K."/>
            <person name="Goodstein D."/>
            <person name="Gribskov M."/>
            <person name="Grimwood J."/>
            <person name="Groover A."/>
            <person name="Gunter L."/>
            <person name="Hamberger B."/>
            <person name="Heinze B."/>
            <person name="Helariutta Y."/>
            <person name="Henrissat B."/>
            <person name="Holligan D."/>
            <person name="Holt R."/>
            <person name="Huang W."/>
            <person name="Islam-Faridi N."/>
            <person name="Jones S."/>
            <person name="Jones-Rhoades M."/>
            <person name="Jorgensen R."/>
            <person name="Joshi C."/>
            <person name="Kangasjarvi J."/>
            <person name="Karlsson J."/>
            <person name="Kelleher C."/>
            <person name="Kirkpatrick R."/>
            <person name="Kirst M."/>
            <person name="Kohler A."/>
            <person name="Kalluri U."/>
            <person name="Larimer F."/>
            <person name="Leebens-Mack J."/>
            <person name="Leple J.C."/>
            <person name="Locascio P."/>
            <person name="Lou Y."/>
            <person name="Lucas S."/>
            <person name="Martin F."/>
            <person name="Montanini B."/>
            <person name="Napoli C."/>
            <person name="Nelson D.R."/>
            <person name="Nelson C."/>
            <person name="Nieminen K."/>
            <person name="Nilsson O."/>
            <person name="Pereda V."/>
            <person name="Peter G."/>
            <person name="Philippe R."/>
            <person name="Pilate G."/>
            <person name="Poliakov A."/>
            <person name="Razumovskaya J."/>
            <person name="Richardson P."/>
            <person name="Rinaldi C."/>
            <person name="Ritland K."/>
            <person name="Rouze P."/>
            <person name="Ryaboy D."/>
            <person name="Schmutz J."/>
            <person name="Schrader J."/>
            <person name="Segerman B."/>
            <person name="Shin H."/>
            <person name="Siddiqui A."/>
            <person name="Sterky F."/>
            <person name="Terry A."/>
            <person name="Tsai C.J."/>
            <person name="Uberbacher E."/>
            <person name="Unneberg P."/>
            <person name="Vahala J."/>
            <person name="Wall K."/>
            <person name="Wessler S."/>
            <person name="Yang G."/>
            <person name="Yin T."/>
            <person name="Douglas C."/>
            <person name="Marra M."/>
            <person name="Sandberg G."/>
            <person name="Van de Peer Y."/>
            <person name="Rokhsar D."/>
        </authorList>
    </citation>
    <scope>NUCLEOTIDE SEQUENCE [LARGE SCALE GENOMIC DNA]</scope>
    <source>
        <strain evidence="3">cv. Nisqually</strain>
    </source>
</reference>
<dbReference type="InterPro" id="IPR057619">
    <property type="entry name" value="PH_PHS1"/>
</dbReference>
<organism evidence="2 3">
    <name type="scientific">Populus trichocarpa</name>
    <name type="common">Western balsam poplar</name>
    <name type="synonym">Populus balsamifera subsp. trichocarpa</name>
    <dbReference type="NCBI Taxonomy" id="3694"/>
    <lineage>
        <taxon>Eukaryota</taxon>
        <taxon>Viridiplantae</taxon>
        <taxon>Streptophyta</taxon>
        <taxon>Embryophyta</taxon>
        <taxon>Tracheophyta</taxon>
        <taxon>Spermatophyta</taxon>
        <taxon>Magnoliopsida</taxon>
        <taxon>eudicotyledons</taxon>
        <taxon>Gunneridae</taxon>
        <taxon>Pentapetalae</taxon>
        <taxon>rosids</taxon>
        <taxon>fabids</taxon>
        <taxon>Malpighiales</taxon>
        <taxon>Salicaceae</taxon>
        <taxon>Saliceae</taxon>
        <taxon>Populus</taxon>
    </lineage>
</organism>
<accession>U5FXL9</accession>
<evidence type="ECO:0000313" key="3">
    <source>
        <dbReference type="Proteomes" id="UP000006729"/>
    </source>
</evidence>
<dbReference type="Pfam" id="PF25349">
    <property type="entry name" value="PH_PHS1"/>
    <property type="match status" value="1"/>
</dbReference>
<dbReference type="EMBL" id="CM009301">
    <property type="protein sequence ID" value="PNT10145.1"/>
    <property type="molecule type" value="Genomic_DNA"/>
</dbReference>
<sequence>GFWLSASSVAFVQLIIDQNARGMVLTVTFKGKIYEELYISKLVFSWPQLSCLEACPVRGSRVVFASYRDGSGQGSLCYVYVWISD</sequence>
<protein>
    <recommendedName>
        <fullName evidence="1">Poor homologous synapsis 1 PH domain-containing protein</fullName>
    </recommendedName>
</protein>
<evidence type="ECO:0000259" key="1">
    <source>
        <dbReference type="Pfam" id="PF25349"/>
    </source>
</evidence>
<gene>
    <name evidence="2" type="ORF">POPTR_012G083600</name>
</gene>
<proteinExistence type="predicted"/>
<name>U5FXL9_POPTR</name>
<dbReference type="InParanoid" id="U5FXL9"/>
<dbReference type="HOGENOM" id="CLU_2519288_0_0_1"/>
<dbReference type="AlphaFoldDB" id="U5FXL9"/>
<keyword evidence="3" id="KW-1185">Reference proteome</keyword>
<dbReference type="Proteomes" id="UP000006729">
    <property type="component" value="Chromosome 12"/>
</dbReference>
<feature type="domain" description="Poor homologous synapsis 1 PH" evidence="1">
    <location>
        <begin position="1"/>
        <end position="73"/>
    </location>
</feature>
<dbReference type="STRING" id="3694.U5FXL9"/>
<feature type="non-terminal residue" evidence="2">
    <location>
        <position position="1"/>
    </location>
</feature>
<evidence type="ECO:0000313" key="2">
    <source>
        <dbReference type="EMBL" id="PNT10145.1"/>
    </source>
</evidence>